<evidence type="ECO:0000313" key="3">
    <source>
        <dbReference type="EMBL" id="KAF6206435.1"/>
    </source>
</evidence>
<evidence type="ECO:0000313" key="4">
    <source>
        <dbReference type="Proteomes" id="UP000466442"/>
    </source>
</evidence>
<dbReference type="PANTHER" id="PTHR22870:SF408">
    <property type="entry name" value="OS09G0560450 PROTEIN"/>
    <property type="match status" value="1"/>
</dbReference>
<dbReference type="Gene3D" id="2.130.10.30">
    <property type="entry name" value="Regulator of chromosome condensation 1/beta-lactamase-inhibitor protein II"/>
    <property type="match status" value="2"/>
</dbReference>
<dbReference type="EMBL" id="WIXP02000008">
    <property type="protein sequence ID" value="KAF6206435.1"/>
    <property type="molecule type" value="Genomic_DNA"/>
</dbReference>
<dbReference type="Proteomes" id="UP000466442">
    <property type="component" value="Unassembled WGS sequence"/>
</dbReference>
<dbReference type="InterPro" id="IPR009091">
    <property type="entry name" value="RCC1/BLIP-II"/>
</dbReference>
<name>A0A8S9XFN5_APOLU</name>
<evidence type="ECO:0000256" key="2">
    <source>
        <dbReference type="PROSITE-ProRule" id="PRU00235"/>
    </source>
</evidence>
<accession>A0A8S9XFN5</accession>
<organism evidence="3 4">
    <name type="scientific">Apolygus lucorum</name>
    <name type="common">Small green plant bug</name>
    <name type="synonym">Lygocoris lucorum</name>
    <dbReference type="NCBI Taxonomy" id="248454"/>
    <lineage>
        <taxon>Eukaryota</taxon>
        <taxon>Metazoa</taxon>
        <taxon>Ecdysozoa</taxon>
        <taxon>Arthropoda</taxon>
        <taxon>Hexapoda</taxon>
        <taxon>Insecta</taxon>
        <taxon>Pterygota</taxon>
        <taxon>Neoptera</taxon>
        <taxon>Paraneoptera</taxon>
        <taxon>Hemiptera</taxon>
        <taxon>Heteroptera</taxon>
        <taxon>Panheteroptera</taxon>
        <taxon>Cimicomorpha</taxon>
        <taxon>Miridae</taxon>
        <taxon>Mirini</taxon>
        <taxon>Apolygus</taxon>
    </lineage>
</organism>
<dbReference type="Pfam" id="PF13540">
    <property type="entry name" value="RCC1_2"/>
    <property type="match status" value="1"/>
</dbReference>
<evidence type="ECO:0000256" key="1">
    <source>
        <dbReference type="ARBA" id="ARBA00022737"/>
    </source>
</evidence>
<dbReference type="AlphaFoldDB" id="A0A8S9XFN5"/>
<keyword evidence="1" id="KW-0677">Repeat</keyword>
<protein>
    <submittedName>
        <fullName evidence="3">Uncharacterized protein</fullName>
    </submittedName>
</protein>
<comment type="caution">
    <text evidence="3">The sequence shown here is derived from an EMBL/GenBank/DDBJ whole genome shotgun (WGS) entry which is preliminary data.</text>
</comment>
<dbReference type="OrthoDB" id="5370059at2759"/>
<sequence>MIISQHELDRWDLFASLDDSVKQEISEFFVFFVHSHGYGILYKTSGDDVYGLGWNGKTTNLLGLSGDSYRSDRTTKPVRVQNLSGIFIKYFCVDEFVGAALDSNGCICWWGNFDDDEKDDYERNIKLPEKIPSSHRFKKVSCGTHMIVGLTFKGEVFVWGRIFTISELHEGIQIRLGHLVSSLSCGGHHVAMLAENGQVYTWGDGSWGQRGYRNFLKCDEILVRRVLLDDVVSVNCGVWCSYFLTRQGHVWACGQNIDLGVMEDSERDEEDDSIVSRPSKVNVPAPVIDLGVAWESELSIGAGQTANSLYIWGSTPVREVAVAAPLVEAFLGRATPHDQGLIRVNKELTRDAPSFGSKYD</sequence>
<dbReference type="SUPFAM" id="SSF50985">
    <property type="entry name" value="RCC1/BLIP-II"/>
    <property type="match status" value="1"/>
</dbReference>
<proteinExistence type="predicted"/>
<feature type="repeat" description="RCC1" evidence="2">
    <location>
        <begin position="197"/>
        <end position="247"/>
    </location>
</feature>
<dbReference type="PROSITE" id="PS50012">
    <property type="entry name" value="RCC1_3"/>
    <property type="match status" value="1"/>
</dbReference>
<dbReference type="InterPro" id="IPR000408">
    <property type="entry name" value="Reg_chr_condens"/>
</dbReference>
<gene>
    <name evidence="3" type="ORF">GE061_017668</name>
</gene>
<dbReference type="InterPro" id="IPR051210">
    <property type="entry name" value="Ub_ligase/GEF_domain"/>
</dbReference>
<keyword evidence="4" id="KW-1185">Reference proteome</keyword>
<dbReference type="PANTHER" id="PTHR22870">
    <property type="entry name" value="REGULATOR OF CHROMOSOME CONDENSATION"/>
    <property type="match status" value="1"/>
</dbReference>
<reference evidence="3" key="1">
    <citation type="journal article" date="2021" name="Mol. Ecol. Resour.">
        <title>Apolygus lucorum genome provides insights into omnivorousness and mesophyll feeding.</title>
        <authorList>
            <person name="Liu Y."/>
            <person name="Liu H."/>
            <person name="Wang H."/>
            <person name="Huang T."/>
            <person name="Liu B."/>
            <person name="Yang B."/>
            <person name="Yin L."/>
            <person name="Li B."/>
            <person name="Zhang Y."/>
            <person name="Zhang S."/>
            <person name="Jiang F."/>
            <person name="Zhang X."/>
            <person name="Ren Y."/>
            <person name="Wang B."/>
            <person name="Wang S."/>
            <person name="Lu Y."/>
            <person name="Wu K."/>
            <person name="Fan W."/>
            <person name="Wang G."/>
        </authorList>
    </citation>
    <scope>NUCLEOTIDE SEQUENCE</scope>
    <source>
        <strain evidence="3">12Hb</strain>
    </source>
</reference>